<dbReference type="EMBL" id="AP017378">
    <property type="protein sequence ID" value="BBD08812.1"/>
    <property type="molecule type" value="Genomic_DNA"/>
</dbReference>
<name>A0A2Z6AZY3_9BACT</name>
<dbReference type="AlphaFoldDB" id="A0A2Z6AZY3"/>
<proteinExistence type="predicted"/>
<protein>
    <submittedName>
        <fullName evidence="1">Uncharacterized protein</fullName>
    </submittedName>
</protein>
<dbReference type="KEGG" id="dfl:DFE_2086"/>
<evidence type="ECO:0000313" key="1">
    <source>
        <dbReference type="EMBL" id="BBD08812.1"/>
    </source>
</evidence>
<accession>A0A2Z6AZY3</accession>
<dbReference type="RefSeq" id="WP_126379230.1">
    <property type="nucleotide sequence ID" value="NZ_AP017378.1"/>
</dbReference>
<dbReference type="Proteomes" id="UP000269883">
    <property type="component" value="Chromosome"/>
</dbReference>
<dbReference type="OrthoDB" id="7066701at2"/>
<reference evidence="1 2" key="1">
    <citation type="journal article" date="2018" name="Sci. Adv.">
        <title>Multi-heme cytochromes provide a pathway for survival in energy-limited environments.</title>
        <authorList>
            <person name="Deng X."/>
            <person name="Dohmae N."/>
            <person name="Nealson K.H."/>
            <person name="Hashimoto K."/>
            <person name="Okamoto A."/>
        </authorList>
    </citation>
    <scope>NUCLEOTIDE SEQUENCE [LARGE SCALE GENOMIC DNA]</scope>
    <source>
        <strain evidence="1 2">IS5</strain>
    </source>
</reference>
<keyword evidence="2" id="KW-1185">Reference proteome</keyword>
<evidence type="ECO:0000313" key="2">
    <source>
        <dbReference type="Proteomes" id="UP000269883"/>
    </source>
</evidence>
<gene>
    <name evidence="1" type="ORF">DFE_2086</name>
</gene>
<organism evidence="1 2">
    <name type="scientific">Desulfovibrio ferrophilus</name>
    <dbReference type="NCBI Taxonomy" id="241368"/>
    <lineage>
        <taxon>Bacteria</taxon>
        <taxon>Pseudomonadati</taxon>
        <taxon>Thermodesulfobacteriota</taxon>
        <taxon>Desulfovibrionia</taxon>
        <taxon>Desulfovibrionales</taxon>
        <taxon>Desulfovibrionaceae</taxon>
        <taxon>Desulfovibrio</taxon>
    </lineage>
</organism>
<sequence length="221" mass="25578">MRNHAKIGELYRGFDGYINKIYGFYLDSLVGFQAVRNTAEDYLDGLAVFADDDFDDYKELLSFSYRDILNDPIVENQLHTPNTGDVISRNAEDGANYIALGQMCLVMVYSYWDEYTRPEFAKAMGYINGDESGDEKRRIINNEVRYDFWGDIRYLRQSIVHCRGIANSDCAKLKRIKCFKPGDEIVITPRLMRRLFQVMVAHNNDLFKYSLPESPSIVLKS</sequence>